<comment type="caution">
    <text evidence="1">The sequence shown here is derived from an EMBL/GenBank/DDBJ whole genome shotgun (WGS) entry which is preliminary data.</text>
</comment>
<proteinExistence type="predicted"/>
<name>A0A7W7QC76_9PSEU</name>
<organism evidence="1 2">
    <name type="scientific">Actinophytocola algeriensis</name>
    <dbReference type="NCBI Taxonomy" id="1768010"/>
    <lineage>
        <taxon>Bacteria</taxon>
        <taxon>Bacillati</taxon>
        <taxon>Actinomycetota</taxon>
        <taxon>Actinomycetes</taxon>
        <taxon>Pseudonocardiales</taxon>
        <taxon>Pseudonocardiaceae</taxon>
    </lineage>
</organism>
<evidence type="ECO:0000313" key="2">
    <source>
        <dbReference type="Proteomes" id="UP000520767"/>
    </source>
</evidence>
<dbReference type="EMBL" id="JACHJQ010000008">
    <property type="protein sequence ID" value="MBB4910971.1"/>
    <property type="molecule type" value="Genomic_DNA"/>
</dbReference>
<keyword evidence="2" id="KW-1185">Reference proteome</keyword>
<dbReference type="AlphaFoldDB" id="A0A7W7QC76"/>
<evidence type="ECO:0000313" key="1">
    <source>
        <dbReference type="EMBL" id="MBB4910971.1"/>
    </source>
</evidence>
<reference evidence="1 2" key="1">
    <citation type="submission" date="2020-08" db="EMBL/GenBank/DDBJ databases">
        <title>Genomic Encyclopedia of Type Strains, Phase III (KMG-III): the genomes of soil and plant-associated and newly described type strains.</title>
        <authorList>
            <person name="Whitman W."/>
        </authorList>
    </citation>
    <scope>NUCLEOTIDE SEQUENCE [LARGE SCALE GENOMIC DNA]</scope>
    <source>
        <strain evidence="1 2">CECT 8960</strain>
    </source>
</reference>
<accession>A0A7W7QC76</accession>
<dbReference type="Proteomes" id="UP000520767">
    <property type="component" value="Unassembled WGS sequence"/>
</dbReference>
<protein>
    <submittedName>
        <fullName evidence="1">Uncharacterized protein</fullName>
    </submittedName>
</protein>
<gene>
    <name evidence="1" type="ORF">FHR82_007230</name>
</gene>
<sequence>MVGDLVLVNCAVFDGRGDHSRPDTGIWVRDG</sequence>